<dbReference type="Proteomes" id="UP000032221">
    <property type="component" value="Unassembled WGS sequence"/>
</dbReference>
<dbReference type="AlphaFoldDB" id="A0A0D1LGM8"/>
<organism evidence="2 3">
    <name type="scientific">Mycolicibacterium llatzerense</name>
    <dbReference type="NCBI Taxonomy" id="280871"/>
    <lineage>
        <taxon>Bacteria</taxon>
        <taxon>Bacillati</taxon>
        <taxon>Actinomycetota</taxon>
        <taxon>Actinomycetes</taxon>
        <taxon>Mycobacteriales</taxon>
        <taxon>Mycobacteriaceae</taxon>
        <taxon>Mycolicibacterium</taxon>
    </lineage>
</organism>
<dbReference type="InterPro" id="IPR038765">
    <property type="entry name" value="Papain-like_cys_pep_sf"/>
</dbReference>
<proteinExistence type="predicted"/>
<dbReference type="OrthoDB" id="4697328at2"/>
<dbReference type="RefSeq" id="WP_043985051.1">
    <property type="nucleotide sequence ID" value="NZ_JXST01000007.1"/>
</dbReference>
<keyword evidence="3" id="KW-1185">Reference proteome</keyword>
<dbReference type="PANTHER" id="PTHR33490:SF3">
    <property type="entry name" value="CONSERVED INTEGRAL MEMBRANE PROTEIN"/>
    <property type="match status" value="1"/>
</dbReference>
<dbReference type="Pfam" id="PF01841">
    <property type="entry name" value="Transglut_core"/>
    <property type="match status" value="1"/>
</dbReference>
<sequence>MSDTSNESSFLETTGFLDWQHDDVQRFTEDAVGDVRDPVQKARLIFTAVRDRIWYDPYSTDDDPEHYRASYVATASRAYCIPKAVLLTAAARAAGIPARLGFADVRNHLQTTTLRARMGGTDVFVYHGYSELQLNNRWVKATPAFNAELCARFGVPPIDFDGHTDALLHAYDGGGSQHMEYLNDRGWYHDLPFTDIVTELHHRYGPLMAGAGAQRDAFSQEL</sequence>
<feature type="domain" description="Transglutaminase-like" evidence="1">
    <location>
        <begin position="27"/>
        <end position="143"/>
    </location>
</feature>
<name>A0A0D1LGM8_9MYCO</name>
<dbReference type="InterPro" id="IPR002931">
    <property type="entry name" value="Transglutaminase-like"/>
</dbReference>
<dbReference type="EMBL" id="JXST01000007">
    <property type="protein sequence ID" value="KIU17637.1"/>
    <property type="molecule type" value="Genomic_DNA"/>
</dbReference>
<accession>A0A0D1LGM8</accession>
<dbReference type="STRING" id="280871.TL10_06835"/>
<comment type="caution">
    <text evidence="2">The sequence shown here is derived from an EMBL/GenBank/DDBJ whole genome shotgun (WGS) entry which is preliminary data.</text>
</comment>
<dbReference type="PANTHER" id="PTHR33490">
    <property type="entry name" value="BLR5614 PROTEIN-RELATED"/>
    <property type="match status" value="1"/>
</dbReference>
<evidence type="ECO:0000313" key="2">
    <source>
        <dbReference type="EMBL" id="KIU17637.1"/>
    </source>
</evidence>
<evidence type="ECO:0000313" key="3">
    <source>
        <dbReference type="Proteomes" id="UP000032221"/>
    </source>
</evidence>
<evidence type="ECO:0000259" key="1">
    <source>
        <dbReference type="Pfam" id="PF01841"/>
    </source>
</evidence>
<dbReference type="Gene3D" id="3.10.620.30">
    <property type="match status" value="1"/>
</dbReference>
<dbReference type="PATRIC" id="fig|280871.6.peg.1412"/>
<dbReference type="SUPFAM" id="SSF54001">
    <property type="entry name" value="Cysteine proteinases"/>
    <property type="match status" value="1"/>
</dbReference>
<gene>
    <name evidence="2" type="ORF">TL10_06835</name>
</gene>
<protein>
    <submittedName>
        <fullName evidence="2">Transglutaminase</fullName>
    </submittedName>
</protein>
<reference evidence="2 3" key="1">
    <citation type="submission" date="2015-01" db="EMBL/GenBank/DDBJ databases">
        <title>Genome sequence of Mycobacterium llatzerense and Mycobacterium immunogenum recovered from brain abscess.</title>
        <authorList>
            <person name="Greninger A.L."/>
            <person name="Langelier C."/>
            <person name="Cunningham G."/>
            <person name="Chiu C.Y."/>
            <person name="Miller S."/>
        </authorList>
    </citation>
    <scope>NUCLEOTIDE SEQUENCE [LARGE SCALE GENOMIC DNA]</scope>
    <source>
        <strain evidence="2 3">CLUC14</strain>
    </source>
</reference>